<comment type="caution">
    <text evidence="2">The sequence shown here is derived from an EMBL/GenBank/DDBJ whole genome shotgun (WGS) entry which is preliminary data.</text>
</comment>
<evidence type="ECO:0000313" key="2">
    <source>
        <dbReference type="EMBL" id="NYF99673.1"/>
    </source>
</evidence>
<organism evidence="2 3">
    <name type="scientific">Janibacter cremeus</name>
    <dbReference type="NCBI Taxonomy" id="1285192"/>
    <lineage>
        <taxon>Bacteria</taxon>
        <taxon>Bacillati</taxon>
        <taxon>Actinomycetota</taxon>
        <taxon>Actinomycetes</taxon>
        <taxon>Micrococcales</taxon>
        <taxon>Intrasporangiaceae</taxon>
        <taxon>Janibacter</taxon>
    </lineage>
</organism>
<proteinExistence type="predicted"/>
<keyword evidence="3" id="KW-1185">Reference proteome</keyword>
<gene>
    <name evidence="2" type="ORF">BJY20_003065</name>
</gene>
<sequence>MTYISRSEFDRAVLHVRGTGVPATLEAKLASPMGGRPRDLSVEVLFAGMLLSSTHKKNLLHTSIYSVLAGLAGNVRRHYGIEHLKVWQVRYLISAITDLYENTPLRRPEMSTTERFRRRNQLQELVDSLVGHTIKDVPSTGSYAIDNTAIDTTARLRGRRKDFNQHVTTIHAKKPLHDVDARTGYRTETYANRTHWVYGYQMGALSRVAPEDAPGSVPHLIDRIFLVPGNEAGLPETVEALDSLRESGAPVREVLVDKGYSQAAFDDFSGPMHERNIDIVMDLKKDQHTVVPNDDIGYLILDGQAFCPTLPPRLRNLHLVEDLTAKNPEGRTHITAEEQQAWDERAAARKEFMQLIAERNTYRLESKGPARNRKGIRYVCPVTTGRLDVSTHPAPHLRKECCRKSITIPFSVHGKLRQKHVWGTREWFRSYARRTAVERFFGNIKGLTGIMRAGWTLQVGLVKLQLMTAITVMAHNLKTLLRWTKAHGANGSFIAAIEVAEVEIIDPSPGIDPASLPEHLQPA</sequence>
<feature type="domain" description="Transposase DDE" evidence="1">
    <location>
        <begin position="397"/>
        <end position="480"/>
    </location>
</feature>
<dbReference type="RefSeq" id="WP_185992342.1">
    <property type="nucleotide sequence ID" value="NZ_JACCAE010000001.1"/>
</dbReference>
<dbReference type="Proteomes" id="UP000554054">
    <property type="component" value="Unassembled WGS sequence"/>
</dbReference>
<accession>A0A852VYF1</accession>
<evidence type="ECO:0000259" key="1">
    <source>
        <dbReference type="Pfam" id="PF13751"/>
    </source>
</evidence>
<name>A0A852VYF1_9MICO</name>
<dbReference type="InterPro" id="IPR025668">
    <property type="entry name" value="Tnp_DDE_dom"/>
</dbReference>
<reference evidence="2 3" key="1">
    <citation type="submission" date="2020-07" db="EMBL/GenBank/DDBJ databases">
        <title>Sequencing the genomes of 1000 actinobacteria strains.</title>
        <authorList>
            <person name="Klenk H.-P."/>
        </authorList>
    </citation>
    <scope>NUCLEOTIDE SEQUENCE [LARGE SCALE GENOMIC DNA]</scope>
    <source>
        <strain evidence="2 3">DSM 26154</strain>
    </source>
</reference>
<dbReference type="AlphaFoldDB" id="A0A852VYF1"/>
<protein>
    <recommendedName>
        <fullName evidence="1">Transposase DDE domain-containing protein</fullName>
    </recommendedName>
</protein>
<dbReference type="Pfam" id="PF13751">
    <property type="entry name" value="DDE_Tnp_1_6"/>
    <property type="match status" value="1"/>
</dbReference>
<dbReference type="EMBL" id="JACCAE010000001">
    <property type="protein sequence ID" value="NYF99673.1"/>
    <property type="molecule type" value="Genomic_DNA"/>
</dbReference>
<evidence type="ECO:0000313" key="3">
    <source>
        <dbReference type="Proteomes" id="UP000554054"/>
    </source>
</evidence>